<keyword evidence="3" id="KW-1185">Reference proteome</keyword>
<evidence type="ECO:0000313" key="3">
    <source>
        <dbReference type="Proteomes" id="UP001211907"/>
    </source>
</evidence>
<name>A0AAD5XCA2_9FUNG</name>
<comment type="caution">
    <text evidence="2">The sequence shown here is derived from an EMBL/GenBank/DDBJ whole genome shotgun (WGS) entry which is preliminary data.</text>
</comment>
<evidence type="ECO:0000256" key="1">
    <source>
        <dbReference type="SAM" id="MobiDB-lite"/>
    </source>
</evidence>
<dbReference type="Proteomes" id="UP001211907">
    <property type="component" value="Unassembled WGS sequence"/>
</dbReference>
<gene>
    <name evidence="2" type="ORF">HK100_000850</name>
</gene>
<dbReference type="AlphaFoldDB" id="A0AAD5XCA2"/>
<dbReference type="EMBL" id="JADGJH010001174">
    <property type="protein sequence ID" value="KAJ3117323.1"/>
    <property type="molecule type" value="Genomic_DNA"/>
</dbReference>
<feature type="region of interest" description="Disordered" evidence="1">
    <location>
        <begin position="225"/>
        <end position="247"/>
    </location>
</feature>
<reference evidence="2" key="1">
    <citation type="submission" date="2020-05" db="EMBL/GenBank/DDBJ databases">
        <title>Phylogenomic resolution of chytrid fungi.</title>
        <authorList>
            <person name="Stajich J.E."/>
            <person name="Amses K."/>
            <person name="Simmons R."/>
            <person name="Seto K."/>
            <person name="Myers J."/>
            <person name="Bonds A."/>
            <person name="Quandt C.A."/>
            <person name="Barry K."/>
            <person name="Liu P."/>
            <person name="Grigoriev I."/>
            <person name="Longcore J.E."/>
            <person name="James T.Y."/>
        </authorList>
    </citation>
    <scope>NUCLEOTIDE SEQUENCE</scope>
    <source>
        <strain evidence="2">JEL0513</strain>
    </source>
</reference>
<accession>A0AAD5XCA2</accession>
<proteinExistence type="predicted"/>
<evidence type="ECO:0000313" key="2">
    <source>
        <dbReference type="EMBL" id="KAJ3117323.1"/>
    </source>
</evidence>
<sequence length="578" mass="64510">MQSIGRNALDFATIQSSISGILQVKGLPFLTAGRGANSLKWDNSENLSGHGQHGCTKHVDTNRYPNNQQPPPVTTKKSRLSHAITQPVVSPATSSVRAKQQQKTISDFFARPPRHTPQTRFQSNPSVTRAPLAVKFNTNINLASTSKPRVLPSSFTSIPPKAPRVSPPFTVLRDSSNSAHVTATKANIPILVNDSDEDFEHAALIANSRIHQPNHISVSHVTVPDTAMKRRREQTSSDEESDEGVKTPPDEYLCVKLTDFGIKNWAKLFNRRKNRIVEPPKKKCKKCDELMDWRTKGCIALTDGKYYYANYCAGECIKSVNEPESIDDCVDKFAGIARAGDLANGFEVNCSPEESRKIFRDAWARHNRKCTCCKVDLQAFGNGAAQISKQRNKPGLSYHDPNQDLDFLCVPCNRLRDIFSAREVQDVFKKIHEAAQKPAVHRQPTPTEITRIKAMRKDNYAKEDREIVKTVKRNNWSVSPTAKSTATSDDLIAIAKKAGCIGMHSGIEGKFTVGKDIFKLGFDRKISTTFDVDGKKIKWLHSRGNLQLELSCINAARNSLSVDEFSVWIDRIKQGLFR</sequence>
<organism evidence="2 3">
    <name type="scientific">Physocladia obscura</name>
    <dbReference type="NCBI Taxonomy" id="109957"/>
    <lineage>
        <taxon>Eukaryota</taxon>
        <taxon>Fungi</taxon>
        <taxon>Fungi incertae sedis</taxon>
        <taxon>Chytridiomycota</taxon>
        <taxon>Chytridiomycota incertae sedis</taxon>
        <taxon>Chytridiomycetes</taxon>
        <taxon>Chytridiales</taxon>
        <taxon>Chytriomycetaceae</taxon>
        <taxon>Physocladia</taxon>
    </lineage>
</organism>
<feature type="region of interest" description="Disordered" evidence="1">
    <location>
        <begin position="44"/>
        <end position="81"/>
    </location>
</feature>
<protein>
    <submittedName>
        <fullName evidence="2">Uncharacterized protein</fullName>
    </submittedName>
</protein>